<feature type="domain" description="CBS" evidence="1">
    <location>
        <begin position="69"/>
        <end position="104"/>
    </location>
</feature>
<evidence type="ECO:0000313" key="2">
    <source>
        <dbReference type="EMBL" id="GAA0223123.1"/>
    </source>
</evidence>
<name>A0ABP3D8V9_9ACTN</name>
<dbReference type="Proteomes" id="UP001500967">
    <property type="component" value="Unassembled WGS sequence"/>
</dbReference>
<dbReference type="InterPro" id="IPR000644">
    <property type="entry name" value="CBS_dom"/>
</dbReference>
<accession>A0ABP3D8V9</accession>
<gene>
    <name evidence="2" type="ORF">GCM10009539_05400</name>
</gene>
<evidence type="ECO:0000313" key="3">
    <source>
        <dbReference type="Proteomes" id="UP001500967"/>
    </source>
</evidence>
<sequence>MLAGAEPITTAWNRMRARGEVALVMDGAEHVVGLLGLREVSECWPARLPLHDEPTAGDAVRACGRAASPASTTIRDAIRALITDQRAAAPVVTTDGRALGVVTVLTC</sequence>
<dbReference type="RefSeq" id="WP_344647099.1">
    <property type="nucleotide sequence ID" value="NZ_BAAAGX010000003.1"/>
</dbReference>
<dbReference type="Gene3D" id="3.10.580.10">
    <property type="entry name" value="CBS-domain"/>
    <property type="match status" value="1"/>
</dbReference>
<keyword evidence="3" id="KW-1185">Reference proteome</keyword>
<dbReference type="InterPro" id="IPR046342">
    <property type="entry name" value="CBS_dom_sf"/>
</dbReference>
<proteinExistence type="predicted"/>
<organism evidence="2 3">
    <name type="scientific">Cryptosporangium japonicum</name>
    <dbReference type="NCBI Taxonomy" id="80872"/>
    <lineage>
        <taxon>Bacteria</taxon>
        <taxon>Bacillati</taxon>
        <taxon>Actinomycetota</taxon>
        <taxon>Actinomycetes</taxon>
        <taxon>Cryptosporangiales</taxon>
        <taxon>Cryptosporangiaceae</taxon>
        <taxon>Cryptosporangium</taxon>
    </lineage>
</organism>
<evidence type="ECO:0000259" key="1">
    <source>
        <dbReference type="Pfam" id="PF00571"/>
    </source>
</evidence>
<protein>
    <recommendedName>
        <fullName evidence="1">CBS domain-containing protein</fullName>
    </recommendedName>
</protein>
<dbReference type="SUPFAM" id="SSF54631">
    <property type="entry name" value="CBS-domain pair"/>
    <property type="match status" value="1"/>
</dbReference>
<dbReference type="EMBL" id="BAAAGX010000003">
    <property type="protein sequence ID" value="GAA0223123.1"/>
    <property type="molecule type" value="Genomic_DNA"/>
</dbReference>
<reference evidence="3" key="1">
    <citation type="journal article" date="2019" name="Int. J. Syst. Evol. Microbiol.">
        <title>The Global Catalogue of Microorganisms (GCM) 10K type strain sequencing project: providing services to taxonomists for standard genome sequencing and annotation.</title>
        <authorList>
            <consortium name="The Broad Institute Genomics Platform"/>
            <consortium name="The Broad Institute Genome Sequencing Center for Infectious Disease"/>
            <person name="Wu L."/>
            <person name="Ma J."/>
        </authorList>
    </citation>
    <scope>NUCLEOTIDE SEQUENCE [LARGE SCALE GENOMIC DNA]</scope>
    <source>
        <strain evidence="3">JCM 10425</strain>
    </source>
</reference>
<comment type="caution">
    <text evidence="2">The sequence shown here is derived from an EMBL/GenBank/DDBJ whole genome shotgun (WGS) entry which is preliminary data.</text>
</comment>
<dbReference type="Pfam" id="PF00571">
    <property type="entry name" value="CBS"/>
    <property type="match status" value="1"/>
</dbReference>